<comment type="subcellular location">
    <subcellularLocation>
        <location evidence="2">Cytoplasm</location>
    </subcellularLocation>
</comment>
<comment type="domain">
    <text evidence="2">A Gly-cisPro motif from one monomer fits into the active site of the other monomer to allow specific chiral rejection of L-amino acids.</text>
</comment>
<dbReference type="EC" id="3.1.1.96" evidence="2"/>
<keyword evidence="2" id="KW-0820">tRNA-binding</keyword>
<dbReference type="InterPro" id="IPR023509">
    <property type="entry name" value="DTD-like_sf"/>
</dbReference>
<dbReference type="GO" id="GO:0005737">
    <property type="term" value="C:cytoplasm"/>
    <property type="evidence" value="ECO:0007669"/>
    <property type="project" value="UniProtKB-SubCell"/>
</dbReference>
<feature type="short sequence motif" description="Gly-cisPro motif, important for rejection of L-amino acids" evidence="2">
    <location>
        <begin position="137"/>
        <end position="138"/>
    </location>
</feature>
<dbReference type="CDD" id="cd00563">
    <property type="entry name" value="Dtyr_deacylase"/>
    <property type="match status" value="1"/>
</dbReference>
<proteinExistence type="inferred from homology"/>
<dbReference type="GO" id="GO:0051500">
    <property type="term" value="F:D-tyrosyl-tRNA(Tyr) deacylase activity"/>
    <property type="evidence" value="ECO:0007669"/>
    <property type="project" value="TreeGrafter"/>
</dbReference>
<name>A0A2Z4Y6L5_SUMC1</name>
<dbReference type="GO" id="GO:0043908">
    <property type="term" value="F:Ser(Gly)-tRNA(Ala) hydrolase activity"/>
    <property type="evidence" value="ECO:0007669"/>
    <property type="project" value="UniProtKB-UniRule"/>
</dbReference>
<dbReference type="HAMAP" id="MF_00518">
    <property type="entry name" value="Deacylase_Dtd"/>
    <property type="match status" value="1"/>
</dbReference>
<dbReference type="GO" id="GO:0106026">
    <property type="term" value="F:Gly-tRNA(Ala) deacylase activity"/>
    <property type="evidence" value="ECO:0007669"/>
    <property type="project" value="UniProtKB-UniRule"/>
</dbReference>
<dbReference type="Proteomes" id="UP000262583">
    <property type="component" value="Chromosome"/>
</dbReference>
<keyword evidence="2" id="KW-0963">Cytoplasm</keyword>
<accession>A0A2Z4Y6L5</accession>
<evidence type="ECO:0000256" key="2">
    <source>
        <dbReference type="HAMAP-Rule" id="MF_00518"/>
    </source>
</evidence>
<dbReference type="SUPFAM" id="SSF69500">
    <property type="entry name" value="DTD-like"/>
    <property type="match status" value="1"/>
</dbReference>
<keyword evidence="2" id="KW-0378">Hydrolase</keyword>
<evidence type="ECO:0000256" key="1">
    <source>
        <dbReference type="ARBA" id="ARBA00009673"/>
    </source>
</evidence>
<comment type="function">
    <text evidence="2">An aminoacyl-tRNA editing enzyme that deacylates mischarged D-aminoacyl-tRNAs. Also deacylates mischarged glycyl-tRNA(Ala), protecting cells against glycine mischarging by AlaRS. Acts via tRNA-based rather than protein-based catalysis; rejects L-amino acids rather than detecting D-amino acids in the active site. By recycling D-aminoacyl-tRNA to D-amino acids and free tRNA molecules, this enzyme counteracts the toxicity associated with the formation of D-aminoacyl-tRNA entities in vivo and helps enforce protein L-homochirality.</text>
</comment>
<comment type="similarity">
    <text evidence="1 2">Belongs to the DTD family.</text>
</comment>
<dbReference type="KEGG" id="schv:BRCON_1701"/>
<protein>
    <recommendedName>
        <fullName evidence="2">D-aminoacyl-tRNA deacylase</fullName>
        <shortName evidence="2">DTD</shortName>
        <ecNumber evidence="2">3.1.1.96</ecNumber>
    </recommendedName>
    <alternativeName>
        <fullName evidence="2">Gly-tRNA(Ala) deacylase</fullName>
        <ecNumber evidence="2">3.1.1.-</ecNumber>
    </alternativeName>
</protein>
<keyword evidence="2" id="KW-0694">RNA-binding</keyword>
<dbReference type="NCBIfam" id="TIGR00256">
    <property type="entry name" value="D-aminoacyl-tRNA deacylase"/>
    <property type="match status" value="1"/>
</dbReference>
<comment type="subunit">
    <text evidence="2">Homodimer.</text>
</comment>
<dbReference type="PANTHER" id="PTHR10472:SF5">
    <property type="entry name" value="D-AMINOACYL-TRNA DEACYLASE 1"/>
    <property type="match status" value="1"/>
</dbReference>
<dbReference type="Gene3D" id="3.50.80.10">
    <property type="entry name" value="D-tyrosyl-tRNA(Tyr) deacylase"/>
    <property type="match status" value="1"/>
</dbReference>
<dbReference type="GO" id="GO:0019478">
    <property type="term" value="P:D-amino acid catabolic process"/>
    <property type="evidence" value="ECO:0007669"/>
    <property type="project" value="UniProtKB-UniRule"/>
</dbReference>
<evidence type="ECO:0000313" key="3">
    <source>
        <dbReference type="EMBL" id="AXA36478.1"/>
    </source>
</evidence>
<comment type="catalytic activity">
    <reaction evidence="2">
        <text>glycyl-tRNA(Ala) + H2O = tRNA(Ala) + glycine + H(+)</text>
        <dbReference type="Rhea" id="RHEA:53744"/>
        <dbReference type="Rhea" id="RHEA-COMP:9657"/>
        <dbReference type="Rhea" id="RHEA-COMP:13640"/>
        <dbReference type="ChEBI" id="CHEBI:15377"/>
        <dbReference type="ChEBI" id="CHEBI:15378"/>
        <dbReference type="ChEBI" id="CHEBI:57305"/>
        <dbReference type="ChEBI" id="CHEBI:78442"/>
        <dbReference type="ChEBI" id="CHEBI:78522"/>
    </reaction>
</comment>
<gene>
    <name evidence="2" type="primary">dtd</name>
    <name evidence="3" type="ORF">BRCON_1701</name>
</gene>
<sequence length="165" mass="18225">MKAVIQRVREASVSVDGKVVGEIGEGLLVLAGIARDDTEATLRSVASKIVNLRIFEDEEGRMNRSLLEICGQLLVVSQFTLMADCRRGRRPSFTDAAPPEVAAGLFERFVEILREHPCKVETGVFQAMMEVRLNNWGPVTIILDSADLLAPRRGKPEPSEFDKTS</sequence>
<dbReference type="AlphaFoldDB" id="A0A2Z4Y6L5"/>
<comment type="catalytic activity">
    <reaction evidence="2">
        <text>a D-aminoacyl-tRNA + H2O = a tRNA + a D-alpha-amino acid + H(+)</text>
        <dbReference type="Rhea" id="RHEA:13953"/>
        <dbReference type="Rhea" id="RHEA-COMP:10123"/>
        <dbReference type="Rhea" id="RHEA-COMP:10124"/>
        <dbReference type="ChEBI" id="CHEBI:15377"/>
        <dbReference type="ChEBI" id="CHEBI:15378"/>
        <dbReference type="ChEBI" id="CHEBI:59871"/>
        <dbReference type="ChEBI" id="CHEBI:78442"/>
        <dbReference type="ChEBI" id="CHEBI:79333"/>
        <dbReference type="EC" id="3.1.1.96"/>
    </reaction>
</comment>
<dbReference type="FunFam" id="3.50.80.10:FF:000001">
    <property type="entry name" value="D-aminoacyl-tRNA deacylase"/>
    <property type="match status" value="1"/>
</dbReference>
<dbReference type="GO" id="GO:0000049">
    <property type="term" value="F:tRNA binding"/>
    <property type="evidence" value="ECO:0007669"/>
    <property type="project" value="UniProtKB-UniRule"/>
</dbReference>
<dbReference type="PANTHER" id="PTHR10472">
    <property type="entry name" value="D-TYROSYL-TRNA TYR DEACYLASE"/>
    <property type="match status" value="1"/>
</dbReference>
<dbReference type="Pfam" id="PF02580">
    <property type="entry name" value="Tyr_Deacylase"/>
    <property type="match status" value="1"/>
</dbReference>
<reference evidence="3 4" key="1">
    <citation type="submission" date="2018-05" db="EMBL/GenBank/DDBJ databases">
        <title>A metagenomic window into the 2 km-deep terrestrial subsurface aquifer revealed taxonomically and functionally diverse microbial community comprising novel uncultured bacterial lineages.</title>
        <authorList>
            <person name="Kadnikov V.V."/>
            <person name="Mardanov A.V."/>
            <person name="Beletsky A.V."/>
            <person name="Banks D."/>
            <person name="Pimenov N.V."/>
            <person name="Frank Y.A."/>
            <person name="Karnachuk O.V."/>
            <person name="Ravin N.V."/>
        </authorList>
    </citation>
    <scope>NUCLEOTIDE SEQUENCE [LARGE SCALE GENOMIC DNA]</scope>
    <source>
        <strain evidence="3">BY</strain>
    </source>
</reference>
<organism evidence="3 4">
    <name type="scientific">Sumerlaea chitinivorans</name>
    <dbReference type="NCBI Taxonomy" id="2250252"/>
    <lineage>
        <taxon>Bacteria</taxon>
        <taxon>Candidatus Sumerlaeota</taxon>
        <taxon>Candidatus Sumerlaeia</taxon>
        <taxon>Candidatus Sumerlaeales</taxon>
        <taxon>Candidatus Sumerlaeaceae</taxon>
        <taxon>Candidatus Sumerlaea</taxon>
    </lineage>
</organism>
<dbReference type="EMBL" id="CP030759">
    <property type="protein sequence ID" value="AXA36478.1"/>
    <property type="molecule type" value="Genomic_DNA"/>
</dbReference>
<dbReference type="EC" id="3.1.1.-" evidence="2"/>
<evidence type="ECO:0000313" key="4">
    <source>
        <dbReference type="Proteomes" id="UP000262583"/>
    </source>
</evidence>
<dbReference type="InterPro" id="IPR003732">
    <property type="entry name" value="Daa-tRNA_deacyls_DTD"/>
</dbReference>